<name>A0AAD5N6U6_PARTN</name>
<reference evidence="1" key="1">
    <citation type="submission" date="2021-06" db="EMBL/GenBank/DDBJ databases">
        <title>Parelaphostrongylus tenuis whole genome reference sequence.</title>
        <authorList>
            <person name="Garwood T.J."/>
            <person name="Larsen P.A."/>
            <person name="Fountain-Jones N.M."/>
            <person name="Garbe J.R."/>
            <person name="Macchietto M.G."/>
            <person name="Kania S.A."/>
            <person name="Gerhold R.W."/>
            <person name="Richards J.E."/>
            <person name="Wolf T.M."/>
        </authorList>
    </citation>
    <scope>NUCLEOTIDE SEQUENCE</scope>
    <source>
        <strain evidence="1">MNPRO001-30</strain>
        <tissue evidence="1">Meninges</tissue>
    </source>
</reference>
<evidence type="ECO:0000313" key="1">
    <source>
        <dbReference type="EMBL" id="KAJ1361846.1"/>
    </source>
</evidence>
<sequence length="60" mass="6762">MPQLLRTQICDVMSKYTWKKCPRAHTAKAHLATSLSLQRKGDIKAKKNLPGARGNDELIE</sequence>
<keyword evidence="2" id="KW-1185">Reference proteome</keyword>
<comment type="caution">
    <text evidence="1">The sequence shown here is derived from an EMBL/GenBank/DDBJ whole genome shotgun (WGS) entry which is preliminary data.</text>
</comment>
<organism evidence="1 2">
    <name type="scientific">Parelaphostrongylus tenuis</name>
    <name type="common">Meningeal worm</name>
    <dbReference type="NCBI Taxonomy" id="148309"/>
    <lineage>
        <taxon>Eukaryota</taxon>
        <taxon>Metazoa</taxon>
        <taxon>Ecdysozoa</taxon>
        <taxon>Nematoda</taxon>
        <taxon>Chromadorea</taxon>
        <taxon>Rhabditida</taxon>
        <taxon>Rhabditina</taxon>
        <taxon>Rhabditomorpha</taxon>
        <taxon>Strongyloidea</taxon>
        <taxon>Metastrongylidae</taxon>
        <taxon>Parelaphostrongylus</taxon>
    </lineage>
</organism>
<dbReference type="EMBL" id="JAHQIW010004279">
    <property type="protein sequence ID" value="KAJ1361846.1"/>
    <property type="molecule type" value="Genomic_DNA"/>
</dbReference>
<gene>
    <name evidence="1" type="ORF">KIN20_021201</name>
</gene>
<protein>
    <submittedName>
        <fullName evidence="1">Uncharacterized protein</fullName>
    </submittedName>
</protein>
<proteinExistence type="predicted"/>
<accession>A0AAD5N6U6</accession>
<dbReference type="AlphaFoldDB" id="A0AAD5N6U6"/>
<dbReference type="Proteomes" id="UP001196413">
    <property type="component" value="Unassembled WGS sequence"/>
</dbReference>
<evidence type="ECO:0000313" key="2">
    <source>
        <dbReference type="Proteomes" id="UP001196413"/>
    </source>
</evidence>